<gene>
    <name evidence="1" type="ORF">EAG_14365</name>
</gene>
<dbReference type="InParanoid" id="E2A308"/>
<evidence type="ECO:0000313" key="1">
    <source>
        <dbReference type="EMBL" id="EFN72182.1"/>
    </source>
</evidence>
<organism evidence="2">
    <name type="scientific">Camponotus floridanus</name>
    <name type="common">Florida carpenter ant</name>
    <dbReference type="NCBI Taxonomy" id="104421"/>
    <lineage>
        <taxon>Eukaryota</taxon>
        <taxon>Metazoa</taxon>
        <taxon>Ecdysozoa</taxon>
        <taxon>Arthropoda</taxon>
        <taxon>Hexapoda</taxon>
        <taxon>Insecta</taxon>
        <taxon>Pterygota</taxon>
        <taxon>Neoptera</taxon>
        <taxon>Endopterygota</taxon>
        <taxon>Hymenoptera</taxon>
        <taxon>Apocrita</taxon>
        <taxon>Aculeata</taxon>
        <taxon>Formicoidea</taxon>
        <taxon>Formicidae</taxon>
        <taxon>Formicinae</taxon>
        <taxon>Camponotus</taxon>
    </lineage>
</organism>
<reference evidence="1 2" key="1">
    <citation type="journal article" date="2010" name="Science">
        <title>Genomic comparison of the ants Camponotus floridanus and Harpegnathos saltator.</title>
        <authorList>
            <person name="Bonasio R."/>
            <person name="Zhang G."/>
            <person name="Ye C."/>
            <person name="Mutti N.S."/>
            <person name="Fang X."/>
            <person name="Qin N."/>
            <person name="Donahue G."/>
            <person name="Yang P."/>
            <person name="Li Q."/>
            <person name="Li C."/>
            <person name="Zhang P."/>
            <person name="Huang Z."/>
            <person name="Berger S.L."/>
            <person name="Reinberg D."/>
            <person name="Wang J."/>
            <person name="Liebig J."/>
        </authorList>
    </citation>
    <scope>NUCLEOTIDE SEQUENCE [LARGE SCALE GENOMIC DNA]</scope>
    <source>
        <strain evidence="2">C129</strain>
    </source>
</reference>
<feature type="non-terminal residue" evidence="1">
    <location>
        <position position="88"/>
    </location>
</feature>
<dbReference type="Proteomes" id="UP000000311">
    <property type="component" value="Unassembled WGS sequence"/>
</dbReference>
<evidence type="ECO:0000313" key="2">
    <source>
        <dbReference type="Proteomes" id="UP000000311"/>
    </source>
</evidence>
<proteinExistence type="predicted"/>
<name>E2A308_CAMFO</name>
<sequence>LTVMYNFGLIYHWKKQYRLIYKQNIFIYMSKKKLERQVTIIAQYLQSYVTYSIIDTCLNNIVQEVLSHLKAKYPKHSAFSISSEQFTF</sequence>
<dbReference type="AlphaFoldDB" id="E2A308"/>
<dbReference type="EMBL" id="GL436257">
    <property type="protein sequence ID" value="EFN72182.1"/>
    <property type="molecule type" value="Genomic_DNA"/>
</dbReference>
<keyword evidence="2" id="KW-1185">Reference proteome</keyword>
<protein>
    <submittedName>
        <fullName evidence="1">Uncharacterized protein</fullName>
    </submittedName>
</protein>
<accession>E2A308</accession>
<feature type="non-terminal residue" evidence="1">
    <location>
        <position position="1"/>
    </location>
</feature>